<evidence type="ECO:0000256" key="1">
    <source>
        <dbReference type="SAM" id="Phobius"/>
    </source>
</evidence>
<feature type="transmembrane region" description="Helical" evidence="1">
    <location>
        <begin position="225"/>
        <end position="247"/>
    </location>
</feature>
<dbReference type="AlphaFoldDB" id="A0A5E6MLF8"/>
<keyword evidence="1" id="KW-0812">Transmembrane</keyword>
<keyword evidence="1" id="KW-0472">Membrane</keyword>
<reference evidence="2 3" key="1">
    <citation type="submission" date="2019-09" db="EMBL/GenBank/DDBJ databases">
        <authorList>
            <person name="Cremers G."/>
        </authorList>
    </citation>
    <scope>NUCLEOTIDE SEQUENCE [LARGE SCALE GENOMIC DNA]</scope>
    <source>
        <strain evidence="2">4A</strain>
    </source>
</reference>
<name>A0A5E6MLF8_9BACT</name>
<feature type="transmembrane region" description="Helical" evidence="1">
    <location>
        <begin position="23"/>
        <end position="44"/>
    </location>
</feature>
<evidence type="ECO:0000313" key="3">
    <source>
        <dbReference type="Proteomes" id="UP000334923"/>
    </source>
</evidence>
<keyword evidence="1" id="KW-1133">Transmembrane helix</keyword>
<feature type="transmembrane region" description="Helical" evidence="1">
    <location>
        <begin position="64"/>
        <end position="83"/>
    </location>
</feature>
<evidence type="ECO:0000313" key="2">
    <source>
        <dbReference type="EMBL" id="VVM06264.1"/>
    </source>
</evidence>
<keyword evidence="3" id="KW-1185">Reference proteome</keyword>
<dbReference type="OrthoDB" id="194769at2"/>
<dbReference type="RefSeq" id="WP_142659957.1">
    <property type="nucleotide sequence ID" value="NZ_CABFVA020000065.1"/>
</dbReference>
<organism evidence="2 3">
    <name type="scientific">Methylacidimicrobium tartarophylax</name>
    <dbReference type="NCBI Taxonomy" id="1041768"/>
    <lineage>
        <taxon>Bacteria</taxon>
        <taxon>Pseudomonadati</taxon>
        <taxon>Verrucomicrobiota</taxon>
        <taxon>Methylacidimicrobium</taxon>
    </lineage>
</organism>
<accession>A0A5E6MLF8</accession>
<proteinExistence type="predicted"/>
<dbReference type="EMBL" id="CABFVA020000065">
    <property type="protein sequence ID" value="VVM06264.1"/>
    <property type="molecule type" value="Genomic_DNA"/>
</dbReference>
<dbReference type="Proteomes" id="UP000334923">
    <property type="component" value="Unassembled WGS sequence"/>
</dbReference>
<protein>
    <submittedName>
        <fullName evidence="2">Uncharacterized protein</fullName>
    </submittedName>
</protein>
<sequence length="259" mass="28133">MGWTIDLLSFSSRALAELAGKEPAAMAGTLGLALGCAALSWILLSHSALLWNRGFAPRAGRHPLCALTALATLFAVPLFVGAAHTRPLVHRAIANWARKALEGSSWQEAAFDRARERIRLRRLEPLLPSSEAHFLPLTTAAAREAAATSYAAAALASFSTSCPQVAALLGICPAEPAHALSADMKAFFDSSTGFYPAERIETVLADSLRQAADQRWEDTVRRMQIFLLLLLLLLHLTVFGILGWAGYREIRTGWDETNR</sequence>
<gene>
    <name evidence="2" type="ORF">MAMT_01088</name>
</gene>